<dbReference type="GO" id="GO:0006325">
    <property type="term" value="P:chromatin organization"/>
    <property type="evidence" value="ECO:0007669"/>
    <property type="project" value="InterPro"/>
</dbReference>
<dbReference type="GO" id="GO:0003677">
    <property type="term" value="F:DNA binding"/>
    <property type="evidence" value="ECO:0007669"/>
    <property type="project" value="InterPro"/>
</dbReference>
<feature type="region of interest" description="Disordered" evidence="1">
    <location>
        <begin position="179"/>
        <end position="217"/>
    </location>
</feature>
<dbReference type="SUPFAM" id="SSF109715">
    <property type="entry name" value="DEK C-terminal domain"/>
    <property type="match status" value="1"/>
</dbReference>
<evidence type="ECO:0000313" key="2">
    <source>
        <dbReference type="EMBL" id="GAX27677.1"/>
    </source>
</evidence>
<dbReference type="PANTHER" id="PTHR13468">
    <property type="entry name" value="DEK PROTEIN"/>
    <property type="match status" value="1"/>
</dbReference>
<dbReference type="GO" id="GO:2000779">
    <property type="term" value="P:regulation of double-strand break repair"/>
    <property type="evidence" value="ECO:0007669"/>
    <property type="project" value="TreeGrafter"/>
</dbReference>
<comment type="caution">
    <text evidence="2">The sequence shown here is derived from an EMBL/GenBank/DDBJ whole genome shotgun (WGS) entry which is preliminary data.</text>
</comment>
<evidence type="ECO:0000256" key="1">
    <source>
        <dbReference type="SAM" id="MobiDB-lite"/>
    </source>
</evidence>
<dbReference type="GO" id="GO:0042393">
    <property type="term" value="F:histone binding"/>
    <property type="evidence" value="ECO:0007669"/>
    <property type="project" value="TreeGrafter"/>
</dbReference>
<organism evidence="2 3">
    <name type="scientific">Fistulifera solaris</name>
    <name type="common">Oleaginous diatom</name>
    <dbReference type="NCBI Taxonomy" id="1519565"/>
    <lineage>
        <taxon>Eukaryota</taxon>
        <taxon>Sar</taxon>
        <taxon>Stramenopiles</taxon>
        <taxon>Ochrophyta</taxon>
        <taxon>Bacillariophyta</taxon>
        <taxon>Bacillariophyceae</taxon>
        <taxon>Bacillariophycidae</taxon>
        <taxon>Naviculales</taxon>
        <taxon>Naviculaceae</taxon>
        <taxon>Fistulifera</taxon>
    </lineage>
</organism>
<proteinExistence type="predicted"/>
<dbReference type="PANTHER" id="PTHR13468:SF1">
    <property type="entry name" value="PROTEIN DEK"/>
    <property type="match status" value="1"/>
</dbReference>
<dbReference type="AlphaFoldDB" id="A0A1Z5KND7"/>
<feature type="compositionally biased region" description="Acidic residues" evidence="1">
    <location>
        <begin position="118"/>
        <end position="129"/>
    </location>
</feature>
<dbReference type="InParanoid" id="A0A1Z5KND7"/>
<name>A0A1Z5KND7_FISSO</name>
<gene>
    <name evidence="2" type="ORF">FisN_13Hh228</name>
</gene>
<dbReference type="EMBL" id="BDSP01000259">
    <property type="protein sequence ID" value="GAX27677.1"/>
    <property type="molecule type" value="Genomic_DNA"/>
</dbReference>
<protein>
    <recommendedName>
        <fullName evidence="4">DEK C-terminal domain-containing protein</fullName>
    </recommendedName>
</protein>
<evidence type="ECO:0000313" key="3">
    <source>
        <dbReference type="Proteomes" id="UP000198406"/>
    </source>
</evidence>
<dbReference type="Proteomes" id="UP000198406">
    <property type="component" value="Unassembled WGS sequence"/>
</dbReference>
<feature type="region of interest" description="Disordered" evidence="1">
    <location>
        <begin position="1"/>
        <end position="42"/>
    </location>
</feature>
<evidence type="ECO:0008006" key="4">
    <source>
        <dbReference type="Google" id="ProtNLM"/>
    </source>
</evidence>
<keyword evidence="3" id="KW-1185">Reference proteome</keyword>
<accession>A0A1Z5KND7</accession>
<dbReference type="GO" id="GO:0005634">
    <property type="term" value="C:nucleus"/>
    <property type="evidence" value="ECO:0007669"/>
    <property type="project" value="TreeGrafter"/>
</dbReference>
<dbReference type="OrthoDB" id="10248551at2759"/>
<dbReference type="InterPro" id="IPR044198">
    <property type="entry name" value="DEK"/>
</dbReference>
<reference evidence="2 3" key="1">
    <citation type="journal article" date="2015" name="Plant Cell">
        <title>Oil accumulation by the oleaginous diatom Fistulifera solaris as revealed by the genome and transcriptome.</title>
        <authorList>
            <person name="Tanaka T."/>
            <person name="Maeda Y."/>
            <person name="Veluchamy A."/>
            <person name="Tanaka M."/>
            <person name="Abida H."/>
            <person name="Marechal E."/>
            <person name="Bowler C."/>
            <person name="Muto M."/>
            <person name="Sunaga Y."/>
            <person name="Tanaka M."/>
            <person name="Yoshino T."/>
            <person name="Taniguchi T."/>
            <person name="Fukuda Y."/>
            <person name="Nemoto M."/>
            <person name="Matsumoto M."/>
            <person name="Wong P.S."/>
            <person name="Aburatani S."/>
            <person name="Fujibuchi W."/>
        </authorList>
    </citation>
    <scope>NUCLEOTIDE SEQUENCE [LARGE SCALE GENOMIC DNA]</scope>
    <source>
        <strain evidence="2 3">JPCC DA0580</strain>
    </source>
</reference>
<feature type="compositionally biased region" description="Basic and acidic residues" evidence="1">
    <location>
        <begin position="1"/>
        <end position="30"/>
    </location>
</feature>
<sequence>MTESSKEETKETSETTSEKRPTDSEEPTREKRARKSAEAFVPDDFKHIEHQVVIVAGRGTPLQDLEPVRASIEALPVTAPELLAAHKFLYPSQRKPPKQRIKNDILEFSGFLPKLQEGQEEKDVEESDDKLESEMGSRAYKKTIAELKKMCDVFAIDRKGKNDKDGLVNALLDFLGEPSESLLKGGSKKHPDGKKSKSRAAAQKEEKDEPLAFGQMPSDSQLQTWARYFTKVFNMEKATIKVALEVASDKFGVDLKDKKSLLKEYLAEAQS</sequence>
<feature type="region of interest" description="Disordered" evidence="1">
    <location>
        <begin position="116"/>
        <end position="135"/>
    </location>
</feature>